<dbReference type="InterPro" id="IPR011658">
    <property type="entry name" value="PA14_dom"/>
</dbReference>
<organism evidence="5 6">
    <name type="scientific">Sphingomonas trueperi</name>
    <dbReference type="NCBI Taxonomy" id="53317"/>
    <lineage>
        <taxon>Bacteria</taxon>
        <taxon>Pseudomonadati</taxon>
        <taxon>Pseudomonadota</taxon>
        <taxon>Alphaproteobacteria</taxon>
        <taxon>Sphingomonadales</taxon>
        <taxon>Sphingomonadaceae</taxon>
        <taxon>Sphingomonas</taxon>
    </lineage>
</organism>
<dbReference type="Gene3D" id="3.20.20.80">
    <property type="entry name" value="Glycosidases"/>
    <property type="match status" value="1"/>
</dbReference>
<dbReference type="EMBL" id="JAATJB010000016">
    <property type="protein sequence ID" value="NJB99502.1"/>
    <property type="molecule type" value="Genomic_DNA"/>
</dbReference>
<comment type="similarity">
    <text evidence="1 2">Belongs to the glycosyl hydrolase 31 family.</text>
</comment>
<dbReference type="GO" id="GO:0061634">
    <property type="term" value="F:alpha-D-xyloside xylohydrolase"/>
    <property type="evidence" value="ECO:0007669"/>
    <property type="project" value="UniProtKB-EC"/>
</dbReference>
<evidence type="ECO:0000256" key="2">
    <source>
        <dbReference type="RuleBase" id="RU361185"/>
    </source>
</evidence>
<keyword evidence="2 5" id="KW-0378">Hydrolase</keyword>
<reference evidence="5 6" key="1">
    <citation type="submission" date="2020-03" db="EMBL/GenBank/DDBJ databases">
        <title>Genomic Encyclopedia of Type Strains, Phase IV (KMG-IV): sequencing the most valuable type-strain genomes for metagenomic binning, comparative biology and taxonomic classification.</title>
        <authorList>
            <person name="Goeker M."/>
        </authorList>
    </citation>
    <scope>NUCLEOTIDE SEQUENCE [LARGE SCALE GENOMIC DNA]</scope>
    <source>
        <strain evidence="5 6">DSM 7225</strain>
    </source>
</reference>
<dbReference type="GO" id="GO:0005975">
    <property type="term" value="P:carbohydrate metabolic process"/>
    <property type="evidence" value="ECO:0007669"/>
    <property type="project" value="InterPro"/>
</dbReference>
<dbReference type="CDD" id="cd06591">
    <property type="entry name" value="GH31_xylosidase_XylS"/>
    <property type="match status" value="1"/>
</dbReference>
<dbReference type="InterPro" id="IPR051816">
    <property type="entry name" value="Glycosyl_Hydrolase_31"/>
</dbReference>
<dbReference type="InterPro" id="IPR048395">
    <property type="entry name" value="Glyco_hydro_31_C"/>
</dbReference>
<feature type="domain" description="PA14" evidence="4">
    <location>
        <begin position="223"/>
        <end position="376"/>
    </location>
</feature>
<keyword evidence="3" id="KW-0732">Signal</keyword>
<dbReference type="Pfam" id="PF17137">
    <property type="entry name" value="DUF5110"/>
    <property type="match status" value="1"/>
</dbReference>
<keyword evidence="2 5" id="KW-0326">Glycosidase</keyword>
<evidence type="ECO:0000259" key="4">
    <source>
        <dbReference type="PROSITE" id="PS51820"/>
    </source>
</evidence>
<dbReference type="CDD" id="cd14752">
    <property type="entry name" value="GH31_N"/>
    <property type="match status" value="1"/>
</dbReference>
<proteinExistence type="inferred from homology"/>
<dbReference type="SMART" id="SM00758">
    <property type="entry name" value="PA14"/>
    <property type="match status" value="1"/>
</dbReference>
<dbReference type="RefSeq" id="WP_125976796.1">
    <property type="nucleotide sequence ID" value="NZ_BAAADY010000024.1"/>
</dbReference>
<dbReference type="SUPFAM" id="SSF51011">
    <property type="entry name" value="Glycosyl hydrolase domain"/>
    <property type="match status" value="1"/>
</dbReference>
<dbReference type="InterPro" id="IPR025887">
    <property type="entry name" value="Glyco_hydro_31_N_dom"/>
</dbReference>
<evidence type="ECO:0000313" key="6">
    <source>
        <dbReference type="Proteomes" id="UP000531251"/>
    </source>
</evidence>
<dbReference type="PANTHER" id="PTHR43863:SF2">
    <property type="entry name" value="MALTASE-GLUCOAMYLASE"/>
    <property type="match status" value="1"/>
</dbReference>
<gene>
    <name evidence="5" type="ORF">GGR89_003846</name>
</gene>
<sequence length="957" mass="106321">MKRVWIAALLAGSAMASAQAAQENGYSRTEGGVVVTPTGGAAAKVEVTVHGDGIFHVIATPKGVDTGTLAPSLMAPNPPAAGAFEVSSANGHVLVKAKRATADIELATGRVRFTDAKGRELLAESGQAAFKPVTVEGKPFVAVSQQFNRGTDEGLYGLGQHQNAQMNYNGEDVELAQHNMDIAVPFVVSTRSYGLLWDNASISRFGNPKPYTLVGEGLKVTSGGKPGWKAEYFLDGKPAVTRQEATINYQYIKDQKNWPEAAKAQTVAATGGQNTAGNAVQKQTVVWTGDVQPEVTGTHKFQLYGSSYYKVYAGGKLVLDRWRQNWNPWYANFDLPMVKGKPVQIRIEWEPNAGYMALLHNDPLPAPDRHSVWFTSEVGQAKNYWFVPADNLDGVIAGYRQLTGKAEMMPKWVYGFWQSRQRYDTAAEVTGVVDKYRSLNIPLDNIVLDWRYWRDDDWGSHKFDPTRFADPKAMIDKVHDQHANFMISVWPKFYPTTDTYKELNAAGAVYQGNLRQGNRDWVGPGYANTFYDPYSAEGRRIFWRQVQERLGVLGTDAWWADASEPDMHSNLSIEERIDTMGPTAIGPAEQYFNSYPLMNARAFFEGWRSFKPDVRPFLLTRSGFGGLQRYGAAIWSGDVATRWYDLRAQISAGVNASMSGIPNWTHDIGGFAVEPRFETKNPKPEDLAEWRELNLRWFQFGAFSPLFRSHGEFPYREIYEISPEGSPMRASMVWYDQLRYRLMPYIYTLGADTYMKDGSIMRGMAMDFPSDAKARTIDDQYLFGDAFLVAPVTAYKARSRTVYFPGTGTWYDFATAKTYRGGTVAGIAAPAERMPLFVKAGAIVPMGPVTQYVDQQRDAPLTITVYTGANGQFSLYEDDGRSEQYKSGAFSRIPLTYDDKAGTLTIGAREGKGWAGMPAARSFRVKWVSAGKSVTDDNGFDTEVRYDGGALVVKRGG</sequence>
<dbReference type="Gene3D" id="2.60.40.1180">
    <property type="entry name" value="Golgi alpha-mannosidase II"/>
    <property type="match status" value="2"/>
</dbReference>
<dbReference type="InterPro" id="IPR013780">
    <property type="entry name" value="Glyco_hydro_b"/>
</dbReference>
<protein>
    <submittedName>
        <fullName evidence="5">Alpha-D-xyloside xylohydrolase</fullName>
        <ecNumber evidence="5">3.2.1.177</ecNumber>
    </submittedName>
</protein>
<evidence type="ECO:0000256" key="1">
    <source>
        <dbReference type="ARBA" id="ARBA00007806"/>
    </source>
</evidence>
<feature type="signal peptide" evidence="3">
    <location>
        <begin position="1"/>
        <end position="20"/>
    </location>
</feature>
<dbReference type="InterPro" id="IPR000322">
    <property type="entry name" value="Glyco_hydro_31_TIM"/>
</dbReference>
<dbReference type="PROSITE" id="PS51820">
    <property type="entry name" value="PA14"/>
    <property type="match status" value="1"/>
</dbReference>
<dbReference type="Pfam" id="PF01055">
    <property type="entry name" value="Glyco_hydro_31_2nd"/>
    <property type="match status" value="1"/>
</dbReference>
<dbReference type="InterPro" id="IPR037524">
    <property type="entry name" value="PA14/GLEYA"/>
</dbReference>
<comment type="caution">
    <text evidence="5">The sequence shown here is derived from an EMBL/GenBank/DDBJ whole genome shotgun (WGS) entry which is preliminary data.</text>
</comment>
<dbReference type="PANTHER" id="PTHR43863">
    <property type="entry name" value="HYDROLASE, PUTATIVE (AFU_ORTHOLOGUE AFUA_1G03140)-RELATED"/>
    <property type="match status" value="1"/>
</dbReference>
<dbReference type="InterPro" id="IPR033403">
    <property type="entry name" value="DUF5110"/>
</dbReference>
<dbReference type="SUPFAM" id="SSF56988">
    <property type="entry name" value="Anthrax protective antigen"/>
    <property type="match status" value="1"/>
</dbReference>
<dbReference type="InterPro" id="IPR011013">
    <property type="entry name" value="Gal_mutarotase_sf_dom"/>
</dbReference>
<dbReference type="SUPFAM" id="SSF74650">
    <property type="entry name" value="Galactose mutarotase-like"/>
    <property type="match status" value="1"/>
</dbReference>
<dbReference type="Pfam" id="PF07691">
    <property type="entry name" value="PA14"/>
    <property type="match status" value="1"/>
</dbReference>
<accession>A0A7X5Y1S2</accession>
<evidence type="ECO:0000256" key="3">
    <source>
        <dbReference type="SAM" id="SignalP"/>
    </source>
</evidence>
<evidence type="ECO:0000313" key="5">
    <source>
        <dbReference type="EMBL" id="NJB99502.1"/>
    </source>
</evidence>
<name>A0A7X5Y1S2_9SPHN</name>
<feature type="chain" id="PRO_5030832333" evidence="3">
    <location>
        <begin position="21"/>
        <end position="957"/>
    </location>
</feature>
<dbReference type="InterPro" id="IPR017853">
    <property type="entry name" value="GH"/>
</dbReference>
<dbReference type="EC" id="3.2.1.177" evidence="5"/>
<dbReference type="Pfam" id="PF21365">
    <property type="entry name" value="Glyco_hydro_31_3rd"/>
    <property type="match status" value="1"/>
</dbReference>
<dbReference type="SUPFAM" id="SSF51445">
    <property type="entry name" value="(Trans)glycosidases"/>
    <property type="match status" value="1"/>
</dbReference>
<dbReference type="Proteomes" id="UP000531251">
    <property type="component" value="Unassembled WGS sequence"/>
</dbReference>
<dbReference type="Gene3D" id="2.60.120.380">
    <property type="match status" value="1"/>
</dbReference>
<dbReference type="AlphaFoldDB" id="A0A7X5Y1S2"/>
<dbReference type="Gene3D" id="2.60.40.1760">
    <property type="entry name" value="glycosyl hydrolase (family 31)"/>
    <property type="match status" value="1"/>
</dbReference>
<dbReference type="Pfam" id="PF13802">
    <property type="entry name" value="Gal_mutarotas_2"/>
    <property type="match status" value="1"/>
</dbReference>
<dbReference type="GO" id="GO:0030246">
    <property type="term" value="F:carbohydrate binding"/>
    <property type="evidence" value="ECO:0007669"/>
    <property type="project" value="InterPro"/>
</dbReference>
<keyword evidence="6" id="KW-1185">Reference proteome</keyword>